<evidence type="ECO:0000256" key="4">
    <source>
        <dbReference type="ARBA" id="ARBA00023136"/>
    </source>
</evidence>
<feature type="non-terminal residue" evidence="7">
    <location>
        <position position="1"/>
    </location>
</feature>
<protein>
    <submittedName>
        <fullName evidence="7">Uncharacterized protein</fullName>
    </submittedName>
</protein>
<dbReference type="GeneID" id="25911580"/>
<dbReference type="GO" id="GO:0016020">
    <property type="term" value="C:membrane"/>
    <property type="evidence" value="ECO:0007669"/>
    <property type="project" value="UniProtKB-SubCell"/>
</dbReference>
<dbReference type="Proteomes" id="UP000054560">
    <property type="component" value="Unassembled WGS sequence"/>
</dbReference>
<dbReference type="Gene3D" id="1.50.40.10">
    <property type="entry name" value="Mitochondrial carrier domain"/>
    <property type="match status" value="1"/>
</dbReference>
<keyword evidence="6" id="KW-0813">Transport</keyword>
<feature type="repeat" description="Solcar" evidence="5">
    <location>
        <begin position="16"/>
        <end position="111"/>
    </location>
</feature>
<dbReference type="InterPro" id="IPR018108">
    <property type="entry name" value="MCP_transmembrane"/>
</dbReference>
<evidence type="ECO:0000256" key="5">
    <source>
        <dbReference type="PROSITE-ProRule" id="PRU00282"/>
    </source>
</evidence>
<evidence type="ECO:0000256" key="1">
    <source>
        <dbReference type="ARBA" id="ARBA00004141"/>
    </source>
</evidence>
<keyword evidence="8" id="KW-1185">Reference proteome</keyword>
<dbReference type="PROSITE" id="PS50920">
    <property type="entry name" value="SOLCAR"/>
    <property type="match status" value="1"/>
</dbReference>
<dbReference type="Pfam" id="PF00153">
    <property type="entry name" value="Mito_carr"/>
    <property type="match status" value="1"/>
</dbReference>
<gene>
    <name evidence="7" type="ORF">SARC_11076</name>
</gene>
<keyword evidence="4 5" id="KW-0472">Membrane</keyword>
<evidence type="ECO:0000313" key="7">
    <source>
        <dbReference type="EMBL" id="KNC76421.1"/>
    </source>
</evidence>
<evidence type="ECO:0000256" key="6">
    <source>
        <dbReference type="RuleBase" id="RU000488"/>
    </source>
</evidence>
<organism evidence="7 8">
    <name type="scientific">Sphaeroforma arctica JP610</name>
    <dbReference type="NCBI Taxonomy" id="667725"/>
    <lineage>
        <taxon>Eukaryota</taxon>
        <taxon>Ichthyosporea</taxon>
        <taxon>Ichthyophonida</taxon>
        <taxon>Sphaeroforma</taxon>
    </lineage>
</organism>
<evidence type="ECO:0000256" key="3">
    <source>
        <dbReference type="ARBA" id="ARBA00022737"/>
    </source>
</evidence>
<dbReference type="AlphaFoldDB" id="A0A0L0FIX3"/>
<sequence length="122" mass="13446">LYRLGRNDSDISDVRLGPIEHLAAGSLSGAGSKLIVLPMDTVRKRLQVQGFESARKNFGKIVKYKNMTHCMGVIYANEGLVGFYKGGVPATLKALIASSVTWMAFEQLSKFLSERRTEPRAL</sequence>
<evidence type="ECO:0000313" key="8">
    <source>
        <dbReference type="Proteomes" id="UP000054560"/>
    </source>
</evidence>
<keyword evidence="2 5" id="KW-0812">Transmembrane</keyword>
<dbReference type="OrthoDB" id="18574at2759"/>
<dbReference type="RefSeq" id="XP_014150323.1">
    <property type="nucleotide sequence ID" value="XM_014294848.1"/>
</dbReference>
<comment type="subcellular location">
    <subcellularLocation>
        <location evidence="1">Membrane</location>
        <topology evidence="1">Multi-pass membrane protein</topology>
    </subcellularLocation>
</comment>
<keyword evidence="3" id="KW-0677">Repeat</keyword>
<name>A0A0L0FIX3_9EUKA</name>
<dbReference type="STRING" id="667725.A0A0L0FIX3"/>
<reference evidence="7 8" key="1">
    <citation type="submission" date="2011-02" db="EMBL/GenBank/DDBJ databases">
        <title>The Genome Sequence of Sphaeroforma arctica JP610.</title>
        <authorList>
            <consortium name="The Broad Institute Genome Sequencing Platform"/>
            <person name="Russ C."/>
            <person name="Cuomo C."/>
            <person name="Young S.K."/>
            <person name="Zeng Q."/>
            <person name="Gargeya S."/>
            <person name="Alvarado L."/>
            <person name="Berlin A."/>
            <person name="Chapman S.B."/>
            <person name="Chen Z."/>
            <person name="Freedman E."/>
            <person name="Gellesch M."/>
            <person name="Goldberg J."/>
            <person name="Griggs A."/>
            <person name="Gujja S."/>
            <person name="Heilman E."/>
            <person name="Heiman D."/>
            <person name="Howarth C."/>
            <person name="Mehta T."/>
            <person name="Neiman D."/>
            <person name="Pearson M."/>
            <person name="Roberts A."/>
            <person name="Saif S."/>
            <person name="Shea T."/>
            <person name="Shenoy N."/>
            <person name="Sisk P."/>
            <person name="Stolte C."/>
            <person name="Sykes S."/>
            <person name="White J."/>
            <person name="Yandava C."/>
            <person name="Burger G."/>
            <person name="Gray M.W."/>
            <person name="Holland P.W.H."/>
            <person name="King N."/>
            <person name="Lang F.B.F."/>
            <person name="Roger A.J."/>
            <person name="Ruiz-Trillo I."/>
            <person name="Haas B."/>
            <person name="Nusbaum C."/>
            <person name="Birren B."/>
        </authorList>
    </citation>
    <scope>NUCLEOTIDE SEQUENCE [LARGE SCALE GENOMIC DNA]</scope>
    <source>
        <strain evidence="7 8">JP610</strain>
    </source>
</reference>
<comment type="similarity">
    <text evidence="6">Belongs to the mitochondrial carrier (TC 2.A.29) family.</text>
</comment>
<dbReference type="eggNOG" id="KOG0752">
    <property type="taxonomic scope" value="Eukaryota"/>
</dbReference>
<dbReference type="PANTHER" id="PTHR24089">
    <property type="entry name" value="SOLUTE CARRIER FAMILY 25"/>
    <property type="match status" value="1"/>
</dbReference>
<dbReference type="EMBL" id="KQ243114">
    <property type="protein sequence ID" value="KNC76421.1"/>
    <property type="molecule type" value="Genomic_DNA"/>
</dbReference>
<dbReference type="InterPro" id="IPR023395">
    <property type="entry name" value="MCP_dom_sf"/>
</dbReference>
<proteinExistence type="inferred from homology"/>
<evidence type="ECO:0000256" key="2">
    <source>
        <dbReference type="ARBA" id="ARBA00022692"/>
    </source>
</evidence>
<accession>A0A0L0FIX3</accession>
<dbReference type="SUPFAM" id="SSF103506">
    <property type="entry name" value="Mitochondrial carrier"/>
    <property type="match status" value="1"/>
</dbReference>